<gene>
    <name evidence="10" type="ORF">WJX72_012467</name>
</gene>
<protein>
    <recommendedName>
        <fullName evidence="3 9">Gluconokinase</fullName>
        <ecNumber evidence="3 9">2.7.1.12</ecNumber>
    </recommendedName>
</protein>
<comment type="similarity">
    <text evidence="2 9">Belongs to the gluconokinase GntK/GntV family.</text>
</comment>
<evidence type="ECO:0000256" key="3">
    <source>
        <dbReference type="ARBA" id="ARBA00012054"/>
    </source>
</evidence>
<dbReference type="PANTHER" id="PTHR43442:SF3">
    <property type="entry name" value="GLUCONOKINASE-RELATED"/>
    <property type="match status" value="1"/>
</dbReference>
<evidence type="ECO:0000256" key="7">
    <source>
        <dbReference type="ARBA" id="ARBA00022840"/>
    </source>
</evidence>
<evidence type="ECO:0000313" key="11">
    <source>
        <dbReference type="Proteomes" id="UP001489004"/>
    </source>
</evidence>
<keyword evidence="7 9" id="KW-0067">ATP-binding</keyword>
<dbReference type="GO" id="GO:0005737">
    <property type="term" value="C:cytoplasm"/>
    <property type="evidence" value="ECO:0007669"/>
    <property type="project" value="TreeGrafter"/>
</dbReference>
<sequence length="204" mass="22149">MPSDPARSSSINLHHAVLQRRLPRCYVVTGVSGSGKSTVGKLLANRLQCPFHEGDDYHPPANIAKMRAGIALTDDDRWPWLHALAGVIQGHVARSELGVVSCSALKQRYRDVLCGASQGAAHAGDVAFVLLQPSREELQKRLVAREAAGTHFMPAKLLESQLAALEVDPNALFFDALPPDAIVEHILQMRQGMEHGELSEKPAN</sequence>
<keyword evidence="11" id="KW-1185">Reference proteome</keyword>
<dbReference type="Gene3D" id="3.40.50.300">
    <property type="entry name" value="P-loop containing nucleotide triphosphate hydrolases"/>
    <property type="match status" value="1"/>
</dbReference>
<dbReference type="Proteomes" id="UP001489004">
    <property type="component" value="Unassembled WGS sequence"/>
</dbReference>
<comment type="caution">
    <text evidence="10">The sequence shown here is derived from an EMBL/GenBank/DDBJ whole genome shotgun (WGS) entry which is preliminary data.</text>
</comment>
<dbReference type="NCBIfam" id="TIGR01313">
    <property type="entry name" value="therm_gnt_kin"/>
    <property type="match status" value="1"/>
</dbReference>
<evidence type="ECO:0000256" key="4">
    <source>
        <dbReference type="ARBA" id="ARBA00022679"/>
    </source>
</evidence>
<evidence type="ECO:0000256" key="5">
    <source>
        <dbReference type="ARBA" id="ARBA00022741"/>
    </source>
</evidence>
<evidence type="ECO:0000313" key="10">
    <source>
        <dbReference type="EMBL" id="KAK9807899.1"/>
    </source>
</evidence>
<reference evidence="10 11" key="1">
    <citation type="journal article" date="2024" name="Nat. Commun.">
        <title>Phylogenomics reveals the evolutionary origins of lichenization in chlorophyte algae.</title>
        <authorList>
            <person name="Puginier C."/>
            <person name="Libourel C."/>
            <person name="Otte J."/>
            <person name="Skaloud P."/>
            <person name="Haon M."/>
            <person name="Grisel S."/>
            <person name="Petersen M."/>
            <person name="Berrin J.G."/>
            <person name="Delaux P.M."/>
            <person name="Dal Grande F."/>
            <person name="Keller J."/>
        </authorList>
    </citation>
    <scope>NUCLEOTIDE SEQUENCE [LARGE SCALE GENOMIC DNA]</scope>
    <source>
        <strain evidence="10 11">SAG 2043</strain>
    </source>
</reference>
<dbReference type="EMBL" id="JALJOR010000012">
    <property type="protein sequence ID" value="KAK9807899.1"/>
    <property type="molecule type" value="Genomic_DNA"/>
</dbReference>
<dbReference type="SUPFAM" id="SSF52540">
    <property type="entry name" value="P-loop containing nucleoside triphosphate hydrolases"/>
    <property type="match status" value="1"/>
</dbReference>
<dbReference type="CDD" id="cd02021">
    <property type="entry name" value="GntK"/>
    <property type="match status" value="1"/>
</dbReference>
<dbReference type="InterPro" id="IPR027417">
    <property type="entry name" value="P-loop_NTPase"/>
</dbReference>
<comment type="pathway">
    <text evidence="1 9">Carbohydrate acid metabolism; D-gluconate degradation.</text>
</comment>
<evidence type="ECO:0000256" key="9">
    <source>
        <dbReference type="RuleBase" id="RU363066"/>
    </source>
</evidence>
<keyword evidence="4 9" id="KW-0808">Transferase</keyword>
<dbReference type="EC" id="2.7.1.12" evidence="3 9"/>
<comment type="catalytic activity">
    <reaction evidence="8 9">
        <text>D-gluconate + ATP = 6-phospho-D-gluconate + ADP + H(+)</text>
        <dbReference type="Rhea" id="RHEA:19433"/>
        <dbReference type="ChEBI" id="CHEBI:15378"/>
        <dbReference type="ChEBI" id="CHEBI:18391"/>
        <dbReference type="ChEBI" id="CHEBI:30616"/>
        <dbReference type="ChEBI" id="CHEBI:58759"/>
        <dbReference type="ChEBI" id="CHEBI:456216"/>
        <dbReference type="EC" id="2.7.1.12"/>
    </reaction>
</comment>
<proteinExistence type="inferred from homology"/>
<organism evidence="10 11">
    <name type="scientific">[Myrmecia] bisecta</name>
    <dbReference type="NCBI Taxonomy" id="41462"/>
    <lineage>
        <taxon>Eukaryota</taxon>
        <taxon>Viridiplantae</taxon>
        <taxon>Chlorophyta</taxon>
        <taxon>core chlorophytes</taxon>
        <taxon>Trebouxiophyceae</taxon>
        <taxon>Trebouxiales</taxon>
        <taxon>Trebouxiaceae</taxon>
        <taxon>Myrmecia</taxon>
    </lineage>
</organism>
<accession>A0AAW1PJ69</accession>
<evidence type="ECO:0000256" key="8">
    <source>
        <dbReference type="ARBA" id="ARBA00048090"/>
    </source>
</evidence>
<evidence type="ECO:0000256" key="2">
    <source>
        <dbReference type="ARBA" id="ARBA00008420"/>
    </source>
</evidence>
<dbReference type="PANTHER" id="PTHR43442">
    <property type="entry name" value="GLUCONOKINASE-RELATED"/>
    <property type="match status" value="1"/>
</dbReference>
<keyword evidence="5 9" id="KW-0547">Nucleotide-binding</keyword>
<dbReference type="InterPro" id="IPR006001">
    <property type="entry name" value="Therm_gnt_kin"/>
</dbReference>
<keyword evidence="6 9" id="KW-0418">Kinase</keyword>
<dbReference type="GO" id="GO:0005975">
    <property type="term" value="P:carbohydrate metabolic process"/>
    <property type="evidence" value="ECO:0007669"/>
    <property type="project" value="InterPro"/>
</dbReference>
<dbReference type="AlphaFoldDB" id="A0AAW1PJ69"/>
<dbReference type="GO" id="GO:0046316">
    <property type="term" value="F:gluconokinase activity"/>
    <property type="evidence" value="ECO:0007669"/>
    <property type="project" value="UniProtKB-EC"/>
</dbReference>
<name>A0AAW1PJ69_9CHLO</name>
<dbReference type="GO" id="GO:0005524">
    <property type="term" value="F:ATP binding"/>
    <property type="evidence" value="ECO:0007669"/>
    <property type="project" value="UniProtKB-KW"/>
</dbReference>
<evidence type="ECO:0000256" key="6">
    <source>
        <dbReference type="ARBA" id="ARBA00022777"/>
    </source>
</evidence>
<evidence type="ECO:0000256" key="1">
    <source>
        <dbReference type="ARBA" id="ARBA00004875"/>
    </source>
</evidence>
<dbReference type="Pfam" id="PF13671">
    <property type="entry name" value="AAA_33"/>
    <property type="match status" value="1"/>
</dbReference>